<comment type="caution">
    <text evidence="2">The sequence shown here is derived from an EMBL/GenBank/DDBJ whole genome shotgun (WGS) entry which is preliminary data.</text>
</comment>
<sequence>MPLKKGQTEGATIEPTSPAPETNTPEPQAERPRAAQPAAEPQPKPEAEKAKGAKEGESPKDKKYVTKTGYLRDPTTGIMYITGQPRPGTDSGWLRCQIAAGVIIEYKPGE</sequence>
<reference evidence="2" key="1">
    <citation type="journal article" date="2014" name="Front. Microbiol.">
        <title>High frequency of phylogenetically diverse reductive dehalogenase-homologous genes in deep subseafloor sedimentary metagenomes.</title>
        <authorList>
            <person name="Kawai M."/>
            <person name="Futagami T."/>
            <person name="Toyoda A."/>
            <person name="Takaki Y."/>
            <person name="Nishi S."/>
            <person name="Hori S."/>
            <person name="Arai W."/>
            <person name="Tsubouchi T."/>
            <person name="Morono Y."/>
            <person name="Uchiyama I."/>
            <person name="Ito T."/>
            <person name="Fujiyama A."/>
            <person name="Inagaki F."/>
            <person name="Takami H."/>
        </authorList>
    </citation>
    <scope>NUCLEOTIDE SEQUENCE</scope>
    <source>
        <strain evidence="2">Expedition CK06-06</strain>
    </source>
</reference>
<dbReference type="AlphaFoldDB" id="X0VKG0"/>
<gene>
    <name evidence="2" type="ORF">S01H1_56476</name>
</gene>
<protein>
    <submittedName>
        <fullName evidence="2">Uncharacterized protein</fullName>
    </submittedName>
</protein>
<evidence type="ECO:0000256" key="1">
    <source>
        <dbReference type="SAM" id="MobiDB-lite"/>
    </source>
</evidence>
<organism evidence="2">
    <name type="scientific">marine sediment metagenome</name>
    <dbReference type="NCBI Taxonomy" id="412755"/>
    <lineage>
        <taxon>unclassified sequences</taxon>
        <taxon>metagenomes</taxon>
        <taxon>ecological metagenomes</taxon>
    </lineage>
</organism>
<proteinExistence type="predicted"/>
<feature type="region of interest" description="Disordered" evidence="1">
    <location>
        <begin position="1"/>
        <end position="69"/>
    </location>
</feature>
<feature type="non-terminal residue" evidence="2">
    <location>
        <position position="110"/>
    </location>
</feature>
<accession>X0VKG0</accession>
<evidence type="ECO:0000313" key="2">
    <source>
        <dbReference type="EMBL" id="GAG18784.1"/>
    </source>
</evidence>
<feature type="compositionally biased region" description="Basic and acidic residues" evidence="1">
    <location>
        <begin position="43"/>
        <end position="64"/>
    </location>
</feature>
<dbReference type="EMBL" id="BARS01036777">
    <property type="protein sequence ID" value="GAG18784.1"/>
    <property type="molecule type" value="Genomic_DNA"/>
</dbReference>
<name>X0VKG0_9ZZZZ</name>